<dbReference type="PATRIC" id="fig|1618369.3.peg.679"/>
<dbReference type="PANTHER" id="PTHR11076:SF33">
    <property type="entry name" value="DNA POLYMERASE KAPPA"/>
    <property type="match status" value="1"/>
</dbReference>
<dbReference type="InterPro" id="IPR043128">
    <property type="entry name" value="Rev_trsase/Diguanyl_cyclase"/>
</dbReference>
<sequence length="353" mass="39534">MKPLILHVDLNSFFASVEQQTNPALRGKPISILKAIGRTCVIASSNEAKKFGVKTGMSLSQVKTLCPQITLVAADFPQYEFFTRRFIKLMNQFSDVVEVFSLDEVFLDATWTAVFFGGPVNLAKKIQATVGEQLGECLGVSIGIAKNKFLAKLASSLALRKNFFIINDEDQAEVLRSAKFEDVCGIGRRLTQRLKVMGITNLGQIVKTSEKILAAEFGPFWACQLKRLARGEDNGSLITPDQLSDPKSVSRTFTLFKNTRDPVIIKALIRNLVEEACFKLRKMGLVGRQFGLAIRGDNFNQSEHITRQSFTDNSQRIFNEVYALYNHNRWPYSVRFAGVLIKPLAITRFTPPL</sequence>
<evidence type="ECO:0000259" key="2">
    <source>
        <dbReference type="PROSITE" id="PS50173"/>
    </source>
</evidence>
<gene>
    <name evidence="3" type="ORF">UV54_C0053G0009</name>
</gene>
<dbReference type="Pfam" id="PF11799">
    <property type="entry name" value="IMS_C"/>
    <property type="match status" value="1"/>
</dbReference>
<dbReference type="AlphaFoldDB" id="A0A0G1BZV9"/>
<dbReference type="InterPro" id="IPR001126">
    <property type="entry name" value="UmuC"/>
</dbReference>
<dbReference type="GO" id="GO:0042276">
    <property type="term" value="P:error-prone translesion synthesis"/>
    <property type="evidence" value="ECO:0007669"/>
    <property type="project" value="TreeGrafter"/>
</dbReference>
<dbReference type="Gene3D" id="3.30.1490.100">
    <property type="entry name" value="DNA polymerase, Y-family, little finger domain"/>
    <property type="match status" value="1"/>
</dbReference>
<dbReference type="Gene3D" id="1.10.150.20">
    <property type="entry name" value="5' to 3' exonuclease, C-terminal subdomain"/>
    <property type="match status" value="1"/>
</dbReference>
<name>A0A0G1BZV9_9BACT</name>
<dbReference type="Proteomes" id="UP000034213">
    <property type="component" value="Unassembled WGS sequence"/>
</dbReference>
<dbReference type="CDD" id="cd03586">
    <property type="entry name" value="PolY_Pol_IV_kappa"/>
    <property type="match status" value="1"/>
</dbReference>
<dbReference type="Gene3D" id="3.40.1170.60">
    <property type="match status" value="1"/>
</dbReference>
<reference evidence="3 4" key="1">
    <citation type="journal article" date="2015" name="Nature">
        <title>rRNA introns, odd ribosomes, and small enigmatic genomes across a large radiation of phyla.</title>
        <authorList>
            <person name="Brown C.T."/>
            <person name="Hug L.A."/>
            <person name="Thomas B.C."/>
            <person name="Sharon I."/>
            <person name="Castelle C.J."/>
            <person name="Singh A."/>
            <person name="Wilkins M.J."/>
            <person name="Williams K.H."/>
            <person name="Banfield J.F."/>
        </authorList>
    </citation>
    <scope>NUCLEOTIDE SEQUENCE [LARGE SCALE GENOMIC DNA]</scope>
</reference>
<feature type="domain" description="UmuC" evidence="2">
    <location>
        <begin position="5"/>
        <end position="187"/>
    </location>
</feature>
<dbReference type="GO" id="GO:0003684">
    <property type="term" value="F:damaged DNA binding"/>
    <property type="evidence" value="ECO:0007669"/>
    <property type="project" value="InterPro"/>
</dbReference>
<dbReference type="GO" id="GO:0003887">
    <property type="term" value="F:DNA-directed DNA polymerase activity"/>
    <property type="evidence" value="ECO:0007669"/>
    <property type="project" value="InterPro"/>
</dbReference>
<dbReference type="GO" id="GO:0005829">
    <property type="term" value="C:cytosol"/>
    <property type="evidence" value="ECO:0007669"/>
    <property type="project" value="TreeGrafter"/>
</dbReference>
<dbReference type="InterPro" id="IPR036775">
    <property type="entry name" value="DNA_pol_Y-fam_lit_finger_sf"/>
</dbReference>
<dbReference type="SUPFAM" id="SSF100879">
    <property type="entry name" value="Lesion bypass DNA polymerase (Y-family), little finger domain"/>
    <property type="match status" value="1"/>
</dbReference>
<proteinExistence type="inferred from homology"/>
<dbReference type="EMBL" id="LCEW01000053">
    <property type="protein sequence ID" value="KKS78729.1"/>
    <property type="molecule type" value="Genomic_DNA"/>
</dbReference>
<dbReference type="InterPro" id="IPR017961">
    <property type="entry name" value="DNA_pol_Y-fam_little_finger"/>
</dbReference>
<dbReference type="SUPFAM" id="SSF56672">
    <property type="entry name" value="DNA/RNA polymerases"/>
    <property type="match status" value="1"/>
</dbReference>
<accession>A0A0G1BZV9</accession>
<organism evidence="3 4">
    <name type="scientific">Candidatus Beckwithbacteria bacterium GW2011_GWA2_43_10</name>
    <dbReference type="NCBI Taxonomy" id="1618369"/>
    <lineage>
        <taxon>Bacteria</taxon>
        <taxon>Candidatus Beckwithiibacteriota</taxon>
    </lineage>
</organism>
<dbReference type="PROSITE" id="PS50173">
    <property type="entry name" value="UMUC"/>
    <property type="match status" value="1"/>
</dbReference>
<dbReference type="PANTHER" id="PTHR11076">
    <property type="entry name" value="DNA REPAIR POLYMERASE UMUC / TRANSFERASE FAMILY MEMBER"/>
    <property type="match status" value="1"/>
</dbReference>
<comment type="similarity">
    <text evidence="1">Belongs to the DNA polymerase type-Y family.</text>
</comment>
<dbReference type="InterPro" id="IPR050116">
    <property type="entry name" value="DNA_polymerase-Y"/>
</dbReference>
<dbReference type="Pfam" id="PF00817">
    <property type="entry name" value="IMS"/>
    <property type="match status" value="1"/>
</dbReference>
<dbReference type="Gene3D" id="3.30.70.270">
    <property type="match status" value="1"/>
</dbReference>
<protein>
    <submittedName>
        <fullName evidence="3">Polymerase IV protein</fullName>
    </submittedName>
</protein>
<dbReference type="InterPro" id="IPR022880">
    <property type="entry name" value="DNApol_IV"/>
</dbReference>
<evidence type="ECO:0000256" key="1">
    <source>
        <dbReference type="ARBA" id="ARBA00010945"/>
    </source>
</evidence>
<dbReference type="InterPro" id="IPR043502">
    <property type="entry name" value="DNA/RNA_pol_sf"/>
</dbReference>
<evidence type="ECO:0000313" key="3">
    <source>
        <dbReference type="EMBL" id="KKS78729.1"/>
    </source>
</evidence>
<dbReference type="GO" id="GO:0006281">
    <property type="term" value="P:DNA repair"/>
    <property type="evidence" value="ECO:0007669"/>
    <property type="project" value="InterPro"/>
</dbReference>
<dbReference type="STRING" id="1618369.UV54_C0053G0009"/>
<evidence type="ECO:0000313" key="4">
    <source>
        <dbReference type="Proteomes" id="UP000034213"/>
    </source>
</evidence>
<dbReference type="GO" id="GO:0009432">
    <property type="term" value="P:SOS response"/>
    <property type="evidence" value="ECO:0007669"/>
    <property type="project" value="TreeGrafter"/>
</dbReference>
<comment type="caution">
    <text evidence="3">The sequence shown here is derived from an EMBL/GenBank/DDBJ whole genome shotgun (WGS) entry which is preliminary data.</text>
</comment>